<protein>
    <submittedName>
        <fullName evidence="1">Uncharacterized protein</fullName>
    </submittedName>
</protein>
<proteinExistence type="predicted"/>
<dbReference type="AlphaFoldDB" id="A0AAV4QMM3"/>
<accession>A0AAV4QMM3</accession>
<evidence type="ECO:0000313" key="2">
    <source>
        <dbReference type="Proteomes" id="UP001054945"/>
    </source>
</evidence>
<reference evidence="1 2" key="1">
    <citation type="submission" date="2021-06" db="EMBL/GenBank/DDBJ databases">
        <title>Caerostris extrusa draft genome.</title>
        <authorList>
            <person name="Kono N."/>
            <person name="Arakawa K."/>
        </authorList>
    </citation>
    <scope>NUCLEOTIDE SEQUENCE [LARGE SCALE GENOMIC DNA]</scope>
</reference>
<organism evidence="1 2">
    <name type="scientific">Caerostris extrusa</name>
    <name type="common">Bark spider</name>
    <name type="synonym">Caerostris bankana</name>
    <dbReference type="NCBI Taxonomy" id="172846"/>
    <lineage>
        <taxon>Eukaryota</taxon>
        <taxon>Metazoa</taxon>
        <taxon>Ecdysozoa</taxon>
        <taxon>Arthropoda</taxon>
        <taxon>Chelicerata</taxon>
        <taxon>Arachnida</taxon>
        <taxon>Araneae</taxon>
        <taxon>Araneomorphae</taxon>
        <taxon>Entelegynae</taxon>
        <taxon>Araneoidea</taxon>
        <taxon>Araneidae</taxon>
        <taxon>Caerostris</taxon>
    </lineage>
</organism>
<gene>
    <name evidence="1" type="ORF">CEXT_647201</name>
</gene>
<keyword evidence="2" id="KW-1185">Reference proteome</keyword>
<dbReference type="Proteomes" id="UP001054945">
    <property type="component" value="Unassembled WGS sequence"/>
</dbReference>
<evidence type="ECO:0000313" key="1">
    <source>
        <dbReference type="EMBL" id="GIY10522.1"/>
    </source>
</evidence>
<sequence>MDTTMDKWIQQWTNVNMDTIMDTTMDKCKHGYNNGYNNGQNVNMDTIMDTTMDKSKPGCNNGYNNGQIWNAGRSLPIPALYVQVPWEKTTLRVANPPEDDDPRLECGPDPWNLTSQNYWEGDDDGYPTCCSSLCYRSLLWLMLQLFHKSFLFMPLNLISSDTPSGTKIVNNSEQEAGNGARRRCRIQSSSADQRTWKTNQNPLLSRLSPNAPYAGVYQLVRSVVVEQPIRPAVVVQ</sequence>
<comment type="caution">
    <text evidence="1">The sequence shown here is derived from an EMBL/GenBank/DDBJ whole genome shotgun (WGS) entry which is preliminary data.</text>
</comment>
<dbReference type="EMBL" id="BPLR01006539">
    <property type="protein sequence ID" value="GIY10522.1"/>
    <property type="molecule type" value="Genomic_DNA"/>
</dbReference>
<name>A0AAV4QMM3_CAEEX</name>